<proteinExistence type="predicted"/>
<evidence type="ECO:0000313" key="1">
    <source>
        <dbReference type="EMBL" id="CUO69447.1"/>
    </source>
</evidence>
<dbReference type="EMBL" id="CYZV01000040">
    <property type="protein sequence ID" value="CUO69447.1"/>
    <property type="molecule type" value="Genomic_DNA"/>
</dbReference>
<dbReference type="RefSeq" id="WP_055277731.1">
    <property type="nucleotide sequence ID" value="NZ_CYZV01000040.1"/>
</dbReference>
<accession>A0A174H7Q4</accession>
<evidence type="ECO:0000313" key="2">
    <source>
        <dbReference type="Proteomes" id="UP000095558"/>
    </source>
</evidence>
<reference evidence="1 2" key="1">
    <citation type="submission" date="2015-09" db="EMBL/GenBank/DDBJ databases">
        <authorList>
            <consortium name="Pathogen Informatics"/>
        </authorList>
    </citation>
    <scope>NUCLEOTIDE SEQUENCE [LARGE SCALE GENOMIC DNA]</scope>
    <source>
        <strain evidence="1 2">2789STDY5834855</strain>
    </source>
</reference>
<sequence>MNRNEEKLIAVLDDVCLDYKINYNLDSNHTIGITLDSSLTEEKGIINKIGFKQIIYAKTLENNYEPFVLTGIDKILDDTVELVGIHWLTEVVSKIFCLDLKPRQLNANNMLKHIVENSEEYKRNEQYAMDIEISGNIDILVNCNLWQTSLGDYLEELQALYGNCEVRKKGFMISLVNKVGRDYPVYEVNYGVNLISNTISEEYLVYKGVLGKGYNGILGDIQYTNKVKSGMTKVVEYKVRLRDDQEDDESYTYYDTEEQCKQALNELAKKEVENLSDIVVTYDTKYLDLATVEESNTTEKTFLEVGDVVNTKIDKYNLNINTRVFEFIYDGMVEEIEDVTLSNADIGSLKVPTLNSVSKELENKPSLEETVSTAKQEVSDFINSGFGGNIKVYNNEIYAMDSPEKENAVKCLRLNMNGLAGSTSGWKGPYNVAITVDGQIIADRITSGILKSLNDKTWINMEDGSFNFADALKLVDGKLVFSHTNGSEGITIDKGGFKVTTYSSTNGMEEVAKLIATSFPKDRNQNGLSICTTGYGDYIQIGYERENGAIRAAMFFVPVSIPSTAGLPYTDAGIYIKDKTFVENLINFKYGLYLKSNGTKDHVIYNDSSNNYLNIFGDNGINLGFFNGDTPTNRLILHEAPPSGTGDLIESYGNWNFKGYTLHNLTLANYKLANTYANLETKSIAEVSALETNSTDNIRYVYKDITSKDNRIVLNIPSEYQGRDYDVVGVAKLGFGDYRISSKEENRFIIETDREMTMNIEISIN</sequence>
<gene>
    <name evidence="1" type="ORF">ERS852470_03090</name>
</gene>
<dbReference type="Proteomes" id="UP000095558">
    <property type="component" value="Unassembled WGS sequence"/>
</dbReference>
<name>A0A174H7Q4_9CLOT</name>
<protein>
    <submittedName>
        <fullName evidence="1">Phage minor structural protein</fullName>
    </submittedName>
</protein>
<organism evidence="1 2">
    <name type="scientific">Clostridium disporicum</name>
    <dbReference type="NCBI Taxonomy" id="84024"/>
    <lineage>
        <taxon>Bacteria</taxon>
        <taxon>Bacillati</taxon>
        <taxon>Bacillota</taxon>
        <taxon>Clostridia</taxon>
        <taxon>Eubacteriales</taxon>
        <taxon>Clostridiaceae</taxon>
        <taxon>Clostridium</taxon>
    </lineage>
</organism>
<dbReference type="OrthoDB" id="4387735at2"/>
<dbReference type="AlphaFoldDB" id="A0A174H7Q4"/>